<keyword evidence="2" id="KW-1185">Reference proteome</keyword>
<dbReference type="AlphaFoldDB" id="A0A3N6NR91"/>
<name>A0A3N6NR91_9CYAN</name>
<dbReference type="RefSeq" id="WP_124155785.1">
    <property type="nucleotide sequence ID" value="NZ_CAWOLW010000391.1"/>
</dbReference>
<protein>
    <recommendedName>
        <fullName evidence="3">NACHT domain-containing protein</fullName>
    </recommendedName>
</protein>
<proteinExistence type="predicted"/>
<dbReference type="InterPro" id="IPR027417">
    <property type="entry name" value="P-loop_NTPase"/>
</dbReference>
<gene>
    <name evidence="1" type="ORF">D5R40_32570</name>
</gene>
<dbReference type="Proteomes" id="UP000269154">
    <property type="component" value="Unassembled WGS sequence"/>
</dbReference>
<comment type="caution">
    <text evidence="1">The sequence shown here is derived from an EMBL/GenBank/DDBJ whole genome shotgun (WGS) entry which is preliminary data.</text>
</comment>
<evidence type="ECO:0008006" key="3">
    <source>
        <dbReference type="Google" id="ProtNLM"/>
    </source>
</evidence>
<evidence type="ECO:0000313" key="1">
    <source>
        <dbReference type="EMBL" id="RQH19337.1"/>
    </source>
</evidence>
<evidence type="ECO:0000313" key="2">
    <source>
        <dbReference type="Proteomes" id="UP000269154"/>
    </source>
</evidence>
<sequence length="122" mass="14016">MDNIINGFNKQKIGQKNEIEFWLSQMLAKIPGTGLNQKIALQWLHQDKFIIILDGLDEAKESHRSELIIKLNHLLEDLSSPVIICSRTADYEALAVNDKMKLNLNYNATIQRLNKEQNNKLS</sequence>
<dbReference type="Gene3D" id="3.40.50.300">
    <property type="entry name" value="P-loop containing nucleotide triphosphate hydrolases"/>
    <property type="match status" value="1"/>
</dbReference>
<dbReference type="EMBL" id="RCBY01000450">
    <property type="protein sequence ID" value="RQH19337.1"/>
    <property type="molecule type" value="Genomic_DNA"/>
</dbReference>
<dbReference type="OrthoDB" id="419058at2"/>
<reference evidence="1 2" key="1">
    <citation type="journal article" date="2018" name="ACS Chem. Biol.">
        <title>Ketoreductase domain dysfunction expands chemodiversity: malyngamide biosynthesis in the cyanobacterium Okeania hirsuta.</title>
        <authorList>
            <person name="Moss N.A."/>
            <person name="Leao T."/>
            <person name="Rankin M."/>
            <person name="McCullough T.M."/>
            <person name="Qu P."/>
            <person name="Korobeynikov A."/>
            <person name="Smith J.L."/>
            <person name="Gerwick L."/>
            <person name="Gerwick W.H."/>
        </authorList>
    </citation>
    <scope>NUCLEOTIDE SEQUENCE [LARGE SCALE GENOMIC DNA]</scope>
    <source>
        <strain evidence="1 2">PAB10Feb10-1</strain>
    </source>
</reference>
<organism evidence="1 2">
    <name type="scientific">Okeania hirsuta</name>
    <dbReference type="NCBI Taxonomy" id="1458930"/>
    <lineage>
        <taxon>Bacteria</taxon>
        <taxon>Bacillati</taxon>
        <taxon>Cyanobacteriota</taxon>
        <taxon>Cyanophyceae</taxon>
        <taxon>Oscillatoriophycideae</taxon>
        <taxon>Oscillatoriales</taxon>
        <taxon>Microcoleaceae</taxon>
        <taxon>Okeania</taxon>
    </lineage>
</organism>
<accession>A0A3N6NR91</accession>